<feature type="domain" description="DUF6891" evidence="1">
    <location>
        <begin position="31"/>
        <end position="181"/>
    </location>
</feature>
<gene>
    <name evidence="2" type="ORF">KEG57_46255</name>
</gene>
<dbReference type="Pfam" id="PF21831">
    <property type="entry name" value="DUF6891"/>
    <property type="match status" value="1"/>
</dbReference>
<sequence>MRGTAERFKTLDGSTNYILACASEAAPEVVAASATNTFRAYCRALWSEDFALEQRWTDRTTNDAIDEAFTRLDRSGIVAMQNAGGTQAMGWAEVNARIASLRSKKKKVLGAVFYHSQDVERGVEGEGLLLTFGALDGTDESASAVANAVLDALRAEGVACEWSGEIDARIRIAPFAWKMRRWTKPPARQTPVPWRTFVHPDGRVWSVAGLNNRVCVRMKDIDGDILERQTASKNIATDVAALTNEQLAEGFTPSESSMMI</sequence>
<dbReference type="InterPro" id="IPR054186">
    <property type="entry name" value="DUF6891"/>
</dbReference>
<organism evidence="2 3">
    <name type="scientific">Polyangium jinanense</name>
    <dbReference type="NCBI Taxonomy" id="2829994"/>
    <lineage>
        <taxon>Bacteria</taxon>
        <taxon>Pseudomonadati</taxon>
        <taxon>Myxococcota</taxon>
        <taxon>Polyangia</taxon>
        <taxon>Polyangiales</taxon>
        <taxon>Polyangiaceae</taxon>
        <taxon>Polyangium</taxon>
    </lineage>
</organism>
<reference evidence="2 3" key="1">
    <citation type="submission" date="2021-04" db="EMBL/GenBank/DDBJ databases">
        <title>Genome analysis of Polyangium sp.</title>
        <authorList>
            <person name="Li Y."/>
            <person name="Wang J."/>
        </authorList>
    </citation>
    <scope>NUCLEOTIDE SEQUENCE [LARGE SCALE GENOMIC DNA]</scope>
    <source>
        <strain evidence="2 3">SDU14</strain>
    </source>
</reference>
<evidence type="ECO:0000313" key="3">
    <source>
        <dbReference type="Proteomes" id="UP001151081"/>
    </source>
</evidence>
<evidence type="ECO:0000313" key="2">
    <source>
        <dbReference type="EMBL" id="MDC3987957.1"/>
    </source>
</evidence>
<keyword evidence="3" id="KW-1185">Reference proteome</keyword>
<accession>A0A9X3XCL3</accession>
<protein>
    <recommendedName>
        <fullName evidence="1">DUF6891 domain-containing protein</fullName>
    </recommendedName>
</protein>
<dbReference type="AlphaFoldDB" id="A0A9X3XCL3"/>
<proteinExistence type="predicted"/>
<dbReference type="Proteomes" id="UP001151081">
    <property type="component" value="Unassembled WGS sequence"/>
</dbReference>
<comment type="caution">
    <text evidence="2">The sequence shown here is derived from an EMBL/GenBank/DDBJ whole genome shotgun (WGS) entry which is preliminary data.</text>
</comment>
<dbReference type="EMBL" id="JAGTJJ010000061">
    <property type="protein sequence ID" value="MDC3987957.1"/>
    <property type="molecule type" value="Genomic_DNA"/>
</dbReference>
<evidence type="ECO:0000259" key="1">
    <source>
        <dbReference type="Pfam" id="PF21831"/>
    </source>
</evidence>
<name>A0A9X3XCL3_9BACT</name>